<dbReference type="STRING" id="1071918.SAMN05421544_101241"/>
<proteinExistence type="inferred from homology"/>
<accession>A0A1G6YS29</accession>
<organism evidence="2 3">
    <name type="scientific">Riemerella columbipharyngis</name>
    <dbReference type="NCBI Taxonomy" id="1071918"/>
    <lineage>
        <taxon>Bacteria</taxon>
        <taxon>Pseudomonadati</taxon>
        <taxon>Bacteroidota</taxon>
        <taxon>Flavobacteriia</taxon>
        <taxon>Flavobacteriales</taxon>
        <taxon>Weeksellaceae</taxon>
        <taxon>Riemerella</taxon>
    </lineage>
</organism>
<dbReference type="AlphaFoldDB" id="A0A1G6YS29"/>
<evidence type="ECO:0000313" key="2">
    <source>
        <dbReference type="EMBL" id="SDD92833.1"/>
    </source>
</evidence>
<name>A0A1G6YS29_9FLAO</name>
<dbReference type="PANTHER" id="PTHR30327">
    <property type="entry name" value="UNCHARACTERIZED PROTEIN YQGE"/>
    <property type="match status" value="1"/>
</dbReference>
<keyword evidence="3" id="KW-1185">Reference proteome</keyword>
<dbReference type="Proteomes" id="UP000198517">
    <property type="component" value="Unassembled WGS sequence"/>
</dbReference>
<dbReference type="InterPro" id="IPR003774">
    <property type="entry name" value="AlgH-like"/>
</dbReference>
<dbReference type="PANTHER" id="PTHR30327:SF1">
    <property type="entry name" value="UPF0301 PROTEIN YQGE"/>
    <property type="match status" value="1"/>
</dbReference>
<dbReference type="OrthoDB" id="9807486at2"/>
<reference evidence="2 3" key="1">
    <citation type="submission" date="2016-10" db="EMBL/GenBank/DDBJ databases">
        <authorList>
            <person name="de Groot N.N."/>
        </authorList>
    </citation>
    <scope>NUCLEOTIDE SEQUENCE [LARGE SCALE GENOMIC DNA]</scope>
    <source>
        <strain evidence="2 3">DSM 24015</strain>
    </source>
</reference>
<dbReference type="EMBL" id="FNAS01000001">
    <property type="protein sequence ID" value="SDD92833.1"/>
    <property type="molecule type" value="Genomic_DNA"/>
</dbReference>
<gene>
    <name evidence="2" type="ORF">SAMN05421544_101241</name>
</gene>
<dbReference type="Pfam" id="PF02622">
    <property type="entry name" value="DUF179"/>
    <property type="match status" value="1"/>
</dbReference>
<sequence>MNISYKGKILISTPNISGDIFSRSVVLIIEHNEEGAMGLIINKKNEILSKRFREVFGVDIKVYEGGPVEPNRLLFIIKSHQEILGEKIDRQYYFTNDAEEVVNKIFENKITIDDIKVFSGYSGWTKNQLDNEISHRFWQEAQSSAIDYTASYDDTLWKFIMQNLGDDFLIWANAPKDIRLN</sequence>
<evidence type="ECO:0000256" key="1">
    <source>
        <dbReference type="ARBA" id="ARBA00009600"/>
    </source>
</evidence>
<protein>
    <submittedName>
        <fullName evidence="2">Putative transcriptional regulator</fullName>
    </submittedName>
</protein>
<dbReference type="GO" id="GO:0005829">
    <property type="term" value="C:cytosol"/>
    <property type="evidence" value="ECO:0007669"/>
    <property type="project" value="TreeGrafter"/>
</dbReference>
<dbReference type="SUPFAM" id="SSF143456">
    <property type="entry name" value="VC0467-like"/>
    <property type="match status" value="1"/>
</dbReference>
<dbReference type="Gene3D" id="3.40.1740.10">
    <property type="entry name" value="VC0467-like"/>
    <property type="match status" value="1"/>
</dbReference>
<dbReference type="RefSeq" id="WP_092735679.1">
    <property type="nucleotide sequence ID" value="NZ_FNAS01000001.1"/>
</dbReference>
<evidence type="ECO:0000313" key="3">
    <source>
        <dbReference type="Proteomes" id="UP000198517"/>
    </source>
</evidence>
<comment type="similarity">
    <text evidence="1">Belongs to the UPF0301 (AlgH) family.</text>
</comment>